<dbReference type="InParanoid" id="K4BR66"/>
<sequence>MPSYLYIICLGACNTSVLTKKTFLVRLILKNTSQTFLAYMYVS</sequence>
<dbReference type="AlphaFoldDB" id="K4BR66"/>
<dbReference type="Gramene" id="Solyc04g026260.1.1">
    <property type="protein sequence ID" value="Solyc04g026260.1.1"/>
    <property type="gene ID" value="Solyc04g026260.1"/>
</dbReference>
<proteinExistence type="predicted"/>
<reference evidence="1" key="1">
    <citation type="journal article" date="2012" name="Nature">
        <title>The tomato genome sequence provides insights into fleshy fruit evolution.</title>
        <authorList>
            <consortium name="Tomato Genome Consortium"/>
        </authorList>
    </citation>
    <scope>NUCLEOTIDE SEQUENCE [LARGE SCALE GENOMIC DNA]</scope>
    <source>
        <strain evidence="1">cv. Heinz 1706</strain>
    </source>
</reference>
<protein>
    <submittedName>
        <fullName evidence="1">Uncharacterized protein</fullName>
    </submittedName>
</protein>
<dbReference type="PaxDb" id="4081-Solyc04g026260.1.1"/>
<dbReference type="HOGENOM" id="CLU_3243173_0_0_1"/>
<reference evidence="1" key="2">
    <citation type="submission" date="2015-06" db="UniProtKB">
        <authorList>
            <consortium name="EnsemblPlants"/>
        </authorList>
    </citation>
    <scope>IDENTIFICATION</scope>
    <source>
        <strain evidence="1">cv. Heinz 1706</strain>
    </source>
</reference>
<keyword evidence="2" id="KW-1185">Reference proteome</keyword>
<evidence type="ECO:0000313" key="1">
    <source>
        <dbReference type="EnsemblPlants" id="Solyc04g026260.1.1"/>
    </source>
</evidence>
<evidence type="ECO:0000313" key="2">
    <source>
        <dbReference type="Proteomes" id="UP000004994"/>
    </source>
</evidence>
<name>K4BR66_SOLLC</name>
<organism evidence="1">
    <name type="scientific">Solanum lycopersicum</name>
    <name type="common">Tomato</name>
    <name type="synonym">Lycopersicon esculentum</name>
    <dbReference type="NCBI Taxonomy" id="4081"/>
    <lineage>
        <taxon>Eukaryota</taxon>
        <taxon>Viridiplantae</taxon>
        <taxon>Streptophyta</taxon>
        <taxon>Embryophyta</taxon>
        <taxon>Tracheophyta</taxon>
        <taxon>Spermatophyta</taxon>
        <taxon>Magnoliopsida</taxon>
        <taxon>eudicotyledons</taxon>
        <taxon>Gunneridae</taxon>
        <taxon>Pentapetalae</taxon>
        <taxon>asterids</taxon>
        <taxon>lamiids</taxon>
        <taxon>Solanales</taxon>
        <taxon>Solanaceae</taxon>
        <taxon>Solanoideae</taxon>
        <taxon>Solaneae</taxon>
        <taxon>Solanum</taxon>
        <taxon>Solanum subgen. Lycopersicon</taxon>
    </lineage>
</organism>
<dbReference type="EnsemblPlants" id="Solyc04g026260.1.1">
    <property type="protein sequence ID" value="Solyc04g026260.1.1"/>
    <property type="gene ID" value="Solyc04g026260.1"/>
</dbReference>
<accession>K4BR66</accession>
<dbReference type="Proteomes" id="UP000004994">
    <property type="component" value="Chromosome 4"/>
</dbReference>